<dbReference type="InterPro" id="IPR011050">
    <property type="entry name" value="Pectin_lyase_fold/virulence"/>
</dbReference>
<keyword evidence="3" id="KW-1185">Reference proteome</keyword>
<proteinExistence type="predicted"/>
<feature type="domain" description="Right handed beta helix" evidence="1">
    <location>
        <begin position="99"/>
        <end position="220"/>
    </location>
</feature>
<comment type="caution">
    <text evidence="2">The sequence shown here is derived from an EMBL/GenBank/DDBJ whole genome shotgun (WGS) entry which is preliminary data.</text>
</comment>
<accession>A0A4Q2TSD0</accession>
<organism evidence="2 3">
    <name type="scientific">Ciceribacter ferrooxidans</name>
    <dbReference type="NCBI Taxonomy" id="2509717"/>
    <lineage>
        <taxon>Bacteria</taxon>
        <taxon>Pseudomonadati</taxon>
        <taxon>Pseudomonadota</taxon>
        <taxon>Alphaproteobacteria</taxon>
        <taxon>Hyphomicrobiales</taxon>
        <taxon>Rhizobiaceae</taxon>
        <taxon>Ciceribacter</taxon>
    </lineage>
</organism>
<reference evidence="2 3" key="1">
    <citation type="submission" date="2019-01" db="EMBL/GenBank/DDBJ databases">
        <authorList>
            <person name="Deng T."/>
        </authorList>
    </citation>
    <scope>NUCLEOTIDE SEQUENCE [LARGE SCALE GENOMIC DNA]</scope>
    <source>
        <strain evidence="2 3">F8825</strain>
    </source>
</reference>
<dbReference type="InterPro" id="IPR012334">
    <property type="entry name" value="Pectin_lyas_fold"/>
</dbReference>
<dbReference type="AlphaFoldDB" id="A0A4Q2TSD0"/>
<dbReference type="Pfam" id="PF13229">
    <property type="entry name" value="Beta_helix"/>
    <property type="match status" value="1"/>
</dbReference>
<sequence length="456" mass="46633">MPYYKRESEVLVLSAATSSPGTGWVSTTVQNAMNYARTNGLTLVLLSGIFSTGALTVDTATGGGQKFTMRAAVAGAATLRFTSGSHLLQVNGINDVLVSGVVFDGQNATISDGSNQAGLVRFQNCSGFKLMGCTVTRGTKTGVVALTGAQGTIADCAIDNCSVGVIVYNSRVTVARNRITTCSNNGVYVWREPAGGGVEYDGSTIIDNIIDGIATAGGGTGQNGNGIVVYRAVGVKASGNTISNVQYSCIRFNASGAAQITGNHCISARECSIFVEATAPGLNLDGAVVADNIIEQAGDGIKVVNLGLYSDGIARRIAISSNHIRHITKNTINDPGYSPTISNACGIQVEGLCVLTGNMIEDAGGFGIVLGTNEATYDLLASGNLVHASVTGIGYSNNGSAGRISIVGNVVSGSTNGSIVPVAFNGVNFYRVGSTDVANTADSQTGNLYVGNNRGY</sequence>
<dbReference type="InterPro" id="IPR006626">
    <property type="entry name" value="PbH1"/>
</dbReference>
<dbReference type="RefSeq" id="WP_129330628.1">
    <property type="nucleotide sequence ID" value="NZ_SDVB01000102.1"/>
</dbReference>
<dbReference type="InterPro" id="IPR022388">
    <property type="entry name" value="CHP03808"/>
</dbReference>
<dbReference type="EMBL" id="SDVB01000102">
    <property type="protein sequence ID" value="RYC23695.1"/>
    <property type="molecule type" value="Genomic_DNA"/>
</dbReference>
<dbReference type="SUPFAM" id="SSF51126">
    <property type="entry name" value="Pectin lyase-like"/>
    <property type="match status" value="1"/>
</dbReference>
<dbReference type="NCBIfam" id="TIGR03808">
    <property type="entry name" value="RR_plus_rpt_1"/>
    <property type="match status" value="1"/>
</dbReference>
<dbReference type="InterPro" id="IPR039448">
    <property type="entry name" value="Beta_helix"/>
</dbReference>
<evidence type="ECO:0000313" key="2">
    <source>
        <dbReference type="EMBL" id="RYC23695.1"/>
    </source>
</evidence>
<dbReference type="OrthoDB" id="8320124at2"/>
<protein>
    <submittedName>
        <fullName evidence="2">TIGR03808 family TAT-translocated repetitive protein</fullName>
    </submittedName>
</protein>
<dbReference type="Gene3D" id="2.160.20.10">
    <property type="entry name" value="Single-stranded right-handed beta-helix, Pectin lyase-like"/>
    <property type="match status" value="1"/>
</dbReference>
<evidence type="ECO:0000259" key="1">
    <source>
        <dbReference type="Pfam" id="PF13229"/>
    </source>
</evidence>
<dbReference type="SMART" id="SM00710">
    <property type="entry name" value="PbH1"/>
    <property type="match status" value="10"/>
</dbReference>
<dbReference type="Proteomes" id="UP000291088">
    <property type="component" value="Unassembled WGS sequence"/>
</dbReference>
<evidence type="ECO:0000313" key="3">
    <source>
        <dbReference type="Proteomes" id="UP000291088"/>
    </source>
</evidence>
<name>A0A4Q2TSD0_9HYPH</name>
<gene>
    <name evidence="2" type="ORF">EUU22_03000</name>
</gene>